<dbReference type="PANTHER" id="PTHR30250">
    <property type="entry name" value="PST FAMILY PREDICTED COLANIC ACID TRANSPORTER"/>
    <property type="match status" value="1"/>
</dbReference>
<keyword evidence="5 7" id="KW-1133">Transmembrane helix</keyword>
<evidence type="ECO:0000256" key="6">
    <source>
        <dbReference type="ARBA" id="ARBA00023136"/>
    </source>
</evidence>
<comment type="similarity">
    <text evidence="2">Belongs to the polysaccharide synthase family.</text>
</comment>
<evidence type="ECO:0000256" key="1">
    <source>
        <dbReference type="ARBA" id="ARBA00004651"/>
    </source>
</evidence>
<accession>A0A096AF69</accession>
<feature type="transmembrane region" description="Helical" evidence="7">
    <location>
        <begin position="115"/>
        <end position="137"/>
    </location>
</feature>
<evidence type="ECO:0000256" key="3">
    <source>
        <dbReference type="ARBA" id="ARBA00022475"/>
    </source>
</evidence>
<dbReference type="CDD" id="cd13127">
    <property type="entry name" value="MATE_tuaB_like"/>
    <property type="match status" value="1"/>
</dbReference>
<dbReference type="Proteomes" id="UP000029525">
    <property type="component" value="Unassembled WGS sequence"/>
</dbReference>
<protein>
    <submittedName>
        <fullName evidence="8">Lipopolysaccharide biosynthesis protein</fullName>
    </submittedName>
</protein>
<feature type="transmembrane region" description="Helical" evidence="7">
    <location>
        <begin position="356"/>
        <end position="374"/>
    </location>
</feature>
<feature type="transmembrane region" description="Helical" evidence="7">
    <location>
        <begin position="380"/>
        <end position="397"/>
    </location>
</feature>
<comment type="subcellular location">
    <subcellularLocation>
        <location evidence="1">Cell membrane</location>
        <topology evidence="1">Multi-pass membrane protein</topology>
    </subcellularLocation>
</comment>
<dbReference type="AlphaFoldDB" id="A0A096AF69"/>
<feature type="transmembrane region" description="Helical" evidence="7">
    <location>
        <begin position="256"/>
        <end position="274"/>
    </location>
</feature>
<dbReference type="GO" id="GO:0005886">
    <property type="term" value="C:plasma membrane"/>
    <property type="evidence" value="ECO:0007669"/>
    <property type="project" value="UniProtKB-SubCell"/>
</dbReference>
<name>A0A096AF69_9BACT</name>
<feature type="transmembrane region" description="Helical" evidence="7">
    <location>
        <begin position="46"/>
        <end position="70"/>
    </location>
</feature>
<keyword evidence="3" id="KW-1003">Cell membrane</keyword>
<feature type="transmembrane region" description="Helical" evidence="7">
    <location>
        <begin position="325"/>
        <end position="344"/>
    </location>
</feature>
<reference evidence="8 9" key="1">
    <citation type="submission" date="2014-07" db="EMBL/GenBank/DDBJ databases">
        <authorList>
            <person name="McCorrison J."/>
            <person name="Sanka R."/>
            <person name="Torralba M."/>
            <person name="Gillis M."/>
            <person name="Haft D.H."/>
            <person name="Methe B."/>
            <person name="Sutton G."/>
            <person name="Nelson K.E."/>
        </authorList>
    </citation>
    <scope>NUCLEOTIDE SEQUENCE [LARGE SCALE GENOMIC DNA]</scope>
    <source>
        <strain evidence="8 9">DNF00320</strain>
    </source>
</reference>
<feature type="transmembrane region" description="Helical" evidence="7">
    <location>
        <begin position="176"/>
        <end position="196"/>
    </location>
</feature>
<feature type="transmembrane region" description="Helical" evidence="7">
    <location>
        <begin position="82"/>
        <end position="109"/>
    </location>
</feature>
<organism evidence="8 9">
    <name type="scientific">Prevotella bivia DNF00320</name>
    <dbReference type="NCBI Taxonomy" id="1401068"/>
    <lineage>
        <taxon>Bacteria</taxon>
        <taxon>Pseudomonadati</taxon>
        <taxon>Bacteroidota</taxon>
        <taxon>Bacteroidia</taxon>
        <taxon>Bacteroidales</taxon>
        <taxon>Prevotellaceae</taxon>
        <taxon>Prevotella</taxon>
    </lineage>
</organism>
<feature type="transmembrane region" description="Helical" evidence="7">
    <location>
        <begin position="441"/>
        <end position="459"/>
    </location>
</feature>
<dbReference type="EMBL" id="JRNQ01000004">
    <property type="protein sequence ID" value="KGF45763.1"/>
    <property type="molecule type" value="Genomic_DNA"/>
</dbReference>
<dbReference type="InterPro" id="IPR050833">
    <property type="entry name" value="Poly_Biosynth_Transport"/>
</dbReference>
<feature type="transmembrane region" description="Helical" evidence="7">
    <location>
        <begin position="295"/>
        <end position="319"/>
    </location>
</feature>
<evidence type="ECO:0000256" key="2">
    <source>
        <dbReference type="ARBA" id="ARBA00007430"/>
    </source>
</evidence>
<dbReference type="OrthoDB" id="9770347at2"/>
<keyword evidence="4 7" id="KW-0812">Transmembrane</keyword>
<feature type="transmembrane region" description="Helical" evidence="7">
    <location>
        <begin position="21"/>
        <end position="40"/>
    </location>
</feature>
<dbReference type="PANTHER" id="PTHR30250:SF10">
    <property type="entry name" value="LIPOPOLYSACCHARIDE BIOSYNTHESIS PROTEIN WZXC"/>
    <property type="match status" value="1"/>
</dbReference>
<evidence type="ECO:0000313" key="9">
    <source>
        <dbReference type="Proteomes" id="UP000029525"/>
    </source>
</evidence>
<evidence type="ECO:0000256" key="5">
    <source>
        <dbReference type="ARBA" id="ARBA00022989"/>
    </source>
</evidence>
<dbReference type="RefSeq" id="WP_036865881.1">
    <property type="nucleotide sequence ID" value="NZ_JRNQ01000004.1"/>
</dbReference>
<keyword evidence="6 7" id="KW-0472">Membrane</keyword>
<evidence type="ECO:0000313" key="8">
    <source>
        <dbReference type="EMBL" id="KGF45763.1"/>
    </source>
</evidence>
<sequence length="481" mass="54400">MEKETLKEKTAKGLFWGALNNGTMQVLNAVIGIFLARLLSPADYGLVGMLAVFTAVAGALQESGFTSALANMENPSDKDYNAVFWFSTLVSCCSYALLFFAAPLIANFFHHPELILLSRFLFASLLFSALGTAPTAYLFKNMIVRETTILRILSLFVSGIVGIILAFQGYAYWSLAWQQFLFIALMSIGRFFIIPWRPTLKIDFDPIKQMFSFSYKILLTTVVNALSQNLLTFIFGRCYSAKSVGNFSQAFKWDTMASTFVSGTIAMVAQPILVEVNKDKDRQLQVFRKMLRFTAFLAFPAMFGLAMIANEFIMLLISAKWVDSIPLLRILCVSGAFLPFYTMYQNLIVSRGKSAIYMWCTIALILVQLATVLACFRYGIVIMVSIYTFATVLWLFVWQYFAHKEIGIRLLDVMKDIMPYFLISLGIMIFTYFVTSFITNFVILLVARILMAGVLYFVIMKLLGSQILNECMAYFLRKRAS</sequence>
<comment type="caution">
    <text evidence="8">The sequence shown here is derived from an EMBL/GenBank/DDBJ whole genome shotgun (WGS) entry which is preliminary data.</text>
</comment>
<evidence type="ECO:0000256" key="4">
    <source>
        <dbReference type="ARBA" id="ARBA00022692"/>
    </source>
</evidence>
<evidence type="ECO:0000256" key="7">
    <source>
        <dbReference type="SAM" id="Phobius"/>
    </source>
</evidence>
<dbReference type="Pfam" id="PF13440">
    <property type="entry name" value="Polysacc_synt_3"/>
    <property type="match status" value="1"/>
</dbReference>
<feature type="transmembrane region" description="Helical" evidence="7">
    <location>
        <begin position="417"/>
        <end position="435"/>
    </location>
</feature>
<feature type="transmembrane region" description="Helical" evidence="7">
    <location>
        <begin position="217"/>
        <end position="236"/>
    </location>
</feature>
<proteinExistence type="inferred from homology"/>
<gene>
    <name evidence="8" type="ORF">HMPREF0647_01225</name>
</gene>
<feature type="transmembrane region" description="Helical" evidence="7">
    <location>
        <begin position="149"/>
        <end position="170"/>
    </location>
</feature>